<dbReference type="InterPro" id="IPR011990">
    <property type="entry name" value="TPR-like_helical_dom_sf"/>
</dbReference>
<dbReference type="Pfam" id="PF02518">
    <property type="entry name" value="HATPase_c"/>
    <property type="match status" value="1"/>
</dbReference>
<comment type="catalytic activity">
    <reaction evidence="1">
        <text>ATP + protein L-histidine = ADP + protein N-phospho-L-histidine.</text>
        <dbReference type="EC" id="2.7.13.3"/>
    </reaction>
</comment>
<sequence>MNIKSLTLLIILIVPALCWTQTDFKAKSDSLSFYLSKSQDEANTSDIRLEYAKKAKRVAFDLNDKSLLIQSNLNLSKIYLDIGLKENFLKSSHNNLKLTNKVKDTISTALINKDLGDYYYINTSDSAYYYYNESLKLYRALNDDFNTAVLLLDIAIIQKNEKDFTGSEISSIEGVSLLESLGNDNEVNKKKAFHYNNLGLVFDQLEQYEESIKYFKKSIELIQKLDGENKLALDVLKNNLGLAYRNSKQYDLALLIYRLMLKDDNLIKQDLDFYSLVLDNYAHTLYLSNQHEQLPGLYIKALKAIDTIKPTVYPSIAIHQHLAEYYFKYQQKDSAKYYAYKAKAISEQYHNDDLLKSLLLLSRIEEDSIAVNFFDAYIKLNDSLQKSERKTRNKFTRIRFETKQIEAENAKIAKEKVWLMLLSGILIITAMLLYIIITQRSKNKELELLQQQQAANEEIYNLMLSQQEKIEEARIIEKKRVSQELHDGVLGRLFGTRLSLDSLNMSSSMDAIKTRGQYIDKLKTIEEDIRKVSHELNTDFISGSGFVDIIKTLVDTQTEVYNLQYKFNSDDTINWEDISNKSKIHVYRIVQEALHNIYKHAQASLVDISFELKNDVICLSIKDNGVGFEVDKTKKGIGVKNMNSRIDEIAGTLYIESEKNIGTTIIITIPI</sequence>
<dbReference type="Gene3D" id="3.30.565.10">
    <property type="entry name" value="Histidine kinase-like ATPase, C-terminal domain"/>
    <property type="match status" value="1"/>
</dbReference>
<evidence type="ECO:0000313" key="9">
    <source>
        <dbReference type="EMBL" id="ALJ05947.1"/>
    </source>
</evidence>
<evidence type="ECO:0000256" key="3">
    <source>
        <dbReference type="ARBA" id="ARBA00022679"/>
    </source>
</evidence>
<dbReference type="SUPFAM" id="SSF48452">
    <property type="entry name" value="TPR-like"/>
    <property type="match status" value="2"/>
</dbReference>
<dbReference type="KEGG" id="ahz:APS56_12750"/>
<dbReference type="AlphaFoldDB" id="A0A0P0CID2"/>
<dbReference type="CDD" id="cd16917">
    <property type="entry name" value="HATPase_UhpB-NarQ-NarX-like"/>
    <property type="match status" value="1"/>
</dbReference>
<dbReference type="EMBL" id="CP012898">
    <property type="protein sequence ID" value="ALJ05947.1"/>
    <property type="molecule type" value="Genomic_DNA"/>
</dbReference>
<keyword evidence="6" id="KW-0802">TPR repeat</keyword>
<evidence type="ECO:0000256" key="6">
    <source>
        <dbReference type="PROSITE-ProRule" id="PRU00339"/>
    </source>
</evidence>
<dbReference type="PANTHER" id="PTHR24421">
    <property type="entry name" value="NITRATE/NITRITE SENSOR PROTEIN NARX-RELATED"/>
    <property type="match status" value="1"/>
</dbReference>
<name>A0A0P0CID2_9FLAO</name>
<keyword evidence="7" id="KW-0812">Transmembrane</keyword>
<dbReference type="GO" id="GO:0004673">
    <property type="term" value="F:protein histidine kinase activity"/>
    <property type="evidence" value="ECO:0007669"/>
    <property type="project" value="UniProtKB-EC"/>
</dbReference>
<keyword evidence="5" id="KW-0902">Two-component regulatory system</keyword>
<dbReference type="Gene3D" id="1.25.40.10">
    <property type="entry name" value="Tetratricopeptide repeat domain"/>
    <property type="match status" value="2"/>
</dbReference>
<dbReference type="InterPro" id="IPR005467">
    <property type="entry name" value="His_kinase_dom"/>
</dbReference>
<evidence type="ECO:0000256" key="2">
    <source>
        <dbReference type="ARBA" id="ARBA00012438"/>
    </source>
</evidence>
<dbReference type="OrthoDB" id="977000at2"/>
<dbReference type="Pfam" id="PF13424">
    <property type="entry name" value="TPR_12"/>
    <property type="match status" value="1"/>
</dbReference>
<evidence type="ECO:0000256" key="4">
    <source>
        <dbReference type="ARBA" id="ARBA00022777"/>
    </source>
</evidence>
<protein>
    <recommendedName>
        <fullName evidence="2">histidine kinase</fullName>
        <ecNumber evidence="2">2.7.13.3</ecNumber>
    </recommendedName>
</protein>
<keyword evidence="7" id="KW-1133">Transmembrane helix</keyword>
<evidence type="ECO:0000256" key="7">
    <source>
        <dbReference type="SAM" id="Phobius"/>
    </source>
</evidence>
<dbReference type="SMART" id="SM00028">
    <property type="entry name" value="TPR"/>
    <property type="match status" value="3"/>
</dbReference>
<dbReference type="SUPFAM" id="SSF55874">
    <property type="entry name" value="ATPase domain of HSP90 chaperone/DNA topoisomerase II/histidine kinase"/>
    <property type="match status" value="1"/>
</dbReference>
<evidence type="ECO:0000259" key="8">
    <source>
        <dbReference type="PROSITE" id="PS50109"/>
    </source>
</evidence>
<evidence type="ECO:0000256" key="5">
    <source>
        <dbReference type="ARBA" id="ARBA00023012"/>
    </source>
</evidence>
<dbReference type="InterPro" id="IPR036890">
    <property type="entry name" value="HATPase_C_sf"/>
</dbReference>
<dbReference type="RefSeq" id="WP_054728885.1">
    <property type="nucleotide sequence ID" value="NZ_CP012898.1"/>
</dbReference>
<dbReference type="STRING" id="1736674.APS56_12750"/>
<keyword evidence="4" id="KW-0418">Kinase</keyword>
<dbReference type="InterPro" id="IPR003594">
    <property type="entry name" value="HATPase_dom"/>
</dbReference>
<dbReference type="EC" id="2.7.13.3" evidence="2"/>
<keyword evidence="3" id="KW-0808">Transferase</keyword>
<dbReference type="Proteomes" id="UP000057981">
    <property type="component" value="Chromosome"/>
</dbReference>
<dbReference type="PROSITE" id="PS50109">
    <property type="entry name" value="HIS_KIN"/>
    <property type="match status" value="1"/>
</dbReference>
<gene>
    <name evidence="9" type="ORF">APS56_12750</name>
</gene>
<feature type="transmembrane region" description="Helical" evidence="7">
    <location>
        <begin position="417"/>
        <end position="437"/>
    </location>
</feature>
<dbReference type="InterPro" id="IPR050482">
    <property type="entry name" value="Sensor_HK_TwoCompSys"/>
</dbReference>
<dbReference type="PROSITE" id="PS50005">
    <property type="entry name" value="TPR"/>
    <property type="match status" value="1"/>
</dbReference>
<keyword evidence="10" id="KW-1185">Reference proteome</keyword>
<dbReference type="InterPro" id="IPR019734">
    <property type="entry name" value="TPR_rpt"/>
</dbReference>
<evidence type="ECO:0000256" key="1">
    <source>
        <dbReference type="ARBA" id="ARBA00000085"/>
    </source>
</evidence>
<accession>A0A0P0CID2</accession>
<keyword evidence="7" id="KW-0472">Membrane</keyword>
<feature type="domain" description="Histidine kinase" evidence="8">
    <location>
        <begin position="586"/>
        <end position="671"/>
    </location>
</feature>
<dbReference type="PANTHER" id="PTHR24421:SF10">
    <property type="entry name" value="NITRATE_NITRITE SENSOR PROTEIN NARQ"/>
    <property type="match status" value="1"/>
</dbReference>
<proteinExistence type="predicted"/>
<dbReference type="SMART" id="SM00387">
    <property type="entry name" value="HATPase_c"/>
    <property type="match status" value="1"/>
</dbReference>
<evidence type="ECO:0000313" key="10">
    <source>
        <dbReference type="Proteomes" id="UP000057981"/>
    </source>
</evidence>
<organism evidence="9 10">
    <name type="scientific">Pseudalgibacter alginicilyticus</name>
    <dbReference type="NCBI Taxonomy" id="1736674"/>
    <lineage>
        <taxon>Bacteria</taxon>
        <taxon>Pseudomonadati</taxon>
        <taxon>Bacteroidota</taxon>
        <taxon>Flavobacteriia</taxon>
        <taxon>Flavobacteriales</taxon>
        <taxon>Flavobacteriaceae</taxon>
        <taxon>Pseudalgibacter</taxon>
    </lineage>
</organism>
<dbReference type="GO" id="GO:0000160">
    <property type="term" value="P:phosphorelay signal transduction system"/>
    <property type="evidence" value="ECO:0007669"/>
    <property type="project" value="UniProtKB-KW"/>
</dbReference>
<feature type="repeat" description="TPR" evidence="6">
    <location>
        <begin position="192"/>
        <end position="225"/>
    </location>
</feature>
<reference evidence="9 10" key="1">
    <citation type="submission" date="2015-10" db="EMBL/GenBank/DDBJ databases">
        <authorList>
            <person name="Gilbert D.G."/>
        </authorList>
    </citation>
    <scope>NUCLEOTIDE SEQUENCE [LARGE SCALE GENOMIC DNA]</scope>
    <source>
        <strain evidence="10">HZ-22</strain>
    </source>
</reference>